<reference evidence="1" key="1">
    <citation type="submission" date="2022-06" db="EMBL/GenBank/DDBJ databases">
        <title>Phylogenomic reconstructions and comparative analyses of Kickxellomycotina fungi.</title>
        <authorList>
            <person name="Reynolds N.K."/>
            <person name="Stajich J.E."/>
            <person name="Barry K."/>
            <person name="Grigoriev I.V."/>
            <person name="Crous P."/>
            <person name="Smith M.E."/>
        </authorList>
    </citation>
    <scope>NUCLEOTIDE SEQUENCE</scope>
    <source>
        <strain evidence="1">RSA 2271</strain>
    </source>
</reference>
<evidence type="ECO:0000313" key="2">
    <source>
        <dbReference type="Proteomes" id="UP001145114"/>
    </source>
</evidence>
<keyword evidence="2" id="KW-1185">Reference proteome</keyword>
<sequence>MSSRYMYLDVNRLKVTLRLALNRLKLIREKTRTQSRVLRREVAKDLENDREGSARVKVEKIIREDYYFEALEMLENYCDLLIARIDLIDSKPECDKSIRTIVVSVIYSSTRAGVKELDTVRDLLAIKYGREFITDALEDRSGEVDQKLKSKLDISPPDESFVTSYLTEIARGYRVNWRNALDRDDDEDDNGSGSGSGGEKEPVKAREASPMRSPVKAEGTKLASSDLLDKLPSTPPSKKLSNKVALAQDGLEAETSPVPKKGSQKNDDDTPSLEELLGRFEALKRR</sequence>
<comment type="caution">
    <text evidence="1">The sequence shown here is derived from an EMBL/GenBank/DDBJ whole genome shotgun (WGS) entry which is preliminary data.</text>
</comment>
<gene>
    <name evidence="1" type="primary">IST1</name>
    <name evidence="1" type="ORF">EV182_003959</name>
</gene>
<organism evidence="1 2">
    <name type="scientific">Spiromyces aspiralis</name>
    <dbReference type="NCBI Taxonomy" id="68401"/>
    <lineage>
        <taxon>Eukaryota</taxon>
        <taxon>Fungi</taxon>
        <taxon>Fungi incertae sedis</taxon>
        <taxon>Zoopagomycota</taxon>
        <taxon>Kickxellomycotina</taxon>
        <taxon>Kickxellomycetes</taxon>
        <taxon>Kickxellales</taxon>
        <taxon>Kickxellaceae</taxon>
        <taxon>Spiromyces</taxon>
    </lineage>
</organism>
<protein>
    <submittedName>
        <fullName evidence="1">Vacuolar protein sorting-associated protein ist1</fullName>
    </submittedName>
</protein>
<dbReference type="EMBL" id="JAMZIH010001120">
    <property type="protein sequence ID" value="KAJ1678482.1"/>
    <property type="molecule type" value="Genomic_DNA"/>
</dbReference>
<proteinExistence type="predicted"/>
<dbReference type="Proteomes" id="UP001145114">
    <property type="component" value="Unassembled WGS sequence"/>
</dbReference>
<name>A0ACC1HQH7_9FUNG</name>
<evidence type="ECO:0000313" key="1">
    <source>
        <dbReference type="EMBL" id="KAJ1678482.1"/>
    </source>
</evidence>
<accession>A0ACC1HQH7</accession>